<dbReference type="PANTHER" id="PTHR13489">
    <property type="entry name" value="MINI-CHROMOSOME MAINTENANCE COMPLEX-BINDING PROTEIN"/>
    <property type="match status" value="1"/>
</dbReference>
<evidence type="ECO:0000313" key="7">
    <source>
        <dbReference type="Proteomes" id="UP001152795"/>
    </source>
</evidence>
<dbReference type="PANTHER" id="PTHR13489:SF0">
    <property type="entry name" value="MINI-CHROMOSOME MAINTENANCE COMPLEX-BINDING PROTEIN"/>
    <property type="match status" value="1"/>
</dbReference>
<reference evidence="6" key="1">
    <citation type="submission" date="2020-04" db="EMBL/GenBank/DDBJ databases">
        <authorList>
            <person name="Alioto T."/>
            <person name="Alioto T."/>
            <person name="Gomez Garrido J."/>
        </authorList>
    </citation>
    <scope>NUCLEOTIDE SEQUENCE</scope>
    <source>
        <strain evidence="6">A484AB</strain>
    </source>
</reference>
<evidence type="ECO:0000256" key="1">
    <source>
        <dbReference type="ARBA" id="ARBA00004123"/>
    </source>
</evidence>
<evidence type="ECO:0000256" key="2">
    <source>
        <dbReference type="ARBA" id="ARBA00007925"/>
    </source>
</evidence>
<dbReference type="Proteomes" id="UP001152795">
    <property type="component" value="Unassembled WGS sequence"/>
</dbReference>
<protein>
    <recommendedName>
        <fullName evidence="3">Mini-chromosome maintenance complex-binding protein</fullName>
    </recommendedName>
</protein>
<evidence type="ECO:0000256" key="3">
    <source>
        <dbReference type="ARBA" id="ARBA00015405"/>
    </source>
</evidence>
<dbReference type="GO" id="GO:0005634">
    <property type="term" value="C:nucleus"/>
    <property type="evidence" value="ECO:0007669"/>
    <property type="project" value="UniProtKB-SubCell"/>
</dbReference>
<dbReference type="InterPro" id="IPR019140">
    <property type="entry name" value="MCM_complex-bd"/>
</dbReference>
<evidence type="ECO:0000313" key="6">
    <source>
        <dbReference type="EMBL" id="CAB3998655.1"/>
    </source>
</evidence>
<dbReference type="AlphaFoldDB" id="A0A6S7H3U5"/>
<dbReference type="OrthoDB" id="329666at2759"/>
<sequence length="629" mass="71474">MPCIEEWLSNPLLLVNQKIGVDDECLIQQVKEYFSERVKHDGINKIQSLNDKSLDHVKPNTLVRFRCMIQDMFEPEYYLSRYETINTEDGTKEANLGLYRDVASCKSGSEINMNSSQDVTRERQCFYCVPIPAETTWAKKISFYLKVHIRSNKNMVPVSITYSKASGSINCDSGSTNATTAGSLKRGLDELQDTSDVGEAESSMMVECSNNGESSENKKTKSETNQETTRNVAVGSTDLNFPLPDEKGPACIVKIYDESETYKVNDVVEFVGILSVDPQLTQFQSDTVSSPLDVMEVEEDSPHFLPSSVVPRIHAVISFKLEHSNPCLPSDLSEIESQFCDVAHVREVLLKLFEDMLYGDCFAAEYLLFHLLSTVYSRPDVLALGKYTLNLIGCSKDVAKEIYQMVEFLIPKCCKFPMTIDNMNKSKLVPKKDYKTNRLISGKLQLSDNTHMVIDETVLEEGQLDNNGVQNIAAINHIMSWQKLQYDFGFYKTDFLTNVVILVLSEGKSVLQVDSRVQISVKRPPVSFERVLQNFDENFVDNVRKYIGLAHLIKYEISEDVQKYIEDDFVQMRQADANGITVEKFHSLLSLVRLMALSHGRKRLLKEDWIQTKQMEELRQNGLSRRSNP</sequence>
<dbReference type="Gene3D" id="3.40.50.300">
    <property type="entry name" value="P-loop containing nucleotide triphosphate hydrolases"/>
    <property type="match status" value="1"/>
</dbReference>
<feature type="compositionally biased region" description="Basic and acidic residues" evidence="5">
    <location>
        <begin position="215"/>
        <end position="224"/>
    </location>
</feature>
<dbReference type="InterPro" id="IPR027417">
    <property type="entry name" value="P-loop_NTPase"/>
</dbReference>
<comment type="caution">
    <text evidence="6">The sequence shown here is derived from an EMBL/GenBank/DDBJ whole genome shotgun (WGS) entry which is preliminary data.</text>
</comment>
<organism evidence="6 7">
    <name type="scientific">Paramuricea clavata</name>
    <name type="common">Red gorgonian</name>
    <name type="synonym">Violescent sea-whip</name>
    <dbReference type="NCBI Taxonomy" id="317549"/>
    <lineage>
        <taxon>Eukaryota</taxon>
        <taxon>Metazoa</taxon>
        <taxon>Cnidaria</taxon>
        <taxon>Anthozoa</taxon>
        <taxon>Octocorallia</taxon>
        <taxon>Malacalcyonacea</taxon>
        <taxon>Plexauridae</taxon>
        <taxon>Paramuricea</taxon>
    </lineage>
</organism>
<comment type="similarity">
    <text evidence="2">Belongs to the MCMBP family.</text>
</comment>
<dbReference type="GO" id="GO:0006261">
    <property type="term" value="P:DNA-templated DNA replication"/>
    <property type="evidence" value="ECO:0007669"/>
    <property type="project" value="TreeGrafter"/>
</dbReference>
<comment type="subcellular location">
    <subcellularLocation>
        <location evidence="1">Nucleus</location>
    </subcellularLocation>
</comment>
<evidence type="ECO:0000256" key="5">
    <source>
        <dbReference type="SAM" id="MobiDB-lite"/>
    </source>
</evidence>
<name>A0A6S7H3U5_PARCT</name>
<dbReference type="EMBL" id="CACRXK020003405">
    <property type="protein sequence ID" value="CAB3998655.1"/>
    <property type="molecule type" value="Genomic_DNA"/>
</dbReference>
<accession>A0A6S7H3U5</accession>
<proteinExistence type="inferred from homology"/>
<keyword evidence="4" id="KW-0539">Nucleus</keyword>
<evidence type="ECO:0000256" key="4">
    <source>
        <dbReference type="ARBA" id="ARBA00023242"/>
    </source>
</evidence>
<dbReference type="GO" id="GO:0003682">
    <property type="term" value="F:chromatin binding"/>
    <property type="evidence" value="ECO:0007669"/>
    <property type="project" value="TreeGrafter"/>
</dbReference>
<feature type="region of interest" description="Disordered" evidence="5">
    <location>
        <begin position="202"/>
        <end position="239"/>
    </location>
</feature>
<dbReference type="Pfam" id="PF09739">
    <property type="entry name" value="MCM_bind"/>
    <property type="match status" value="1"/>
</dbReference>
<gene>
    <name evidence="6" type="ORF">PACLA_8A020500</name>
</gene>
<keyword evidence="7" id="KW-1185">Reference proteome</keyword>